<dbReference type="PANTHER" id="PTHR44329">
    <property type="entry name" value="SERINE/THREONINE-PROTEIN KINASE TNNI3K-RELATED"/>
    <property type="match status" value="1"/>
</dbReference>
<evidence type="ECO:0000313" key="2">
    <source>
        <dbReference type="EMBL" id="KDO22720.1"/>
    </source>
</evidence>
<dbReference type="RefSeq" id="XP_012206513.1">
    <property type="nucleotide sequence ID" value="XM_012351123.1"/>
</dbReference>
<dbReference type="CDD" id="cd00180">
    <property type="entry name" value="PKc"/>
    <property type="match status" value="1"/>
</dbReference>
<dbReference type="AlphaFoldDB" id="A0A067C0V5"/>
<dbReference type="GO" id="GO:0005524">
    <property type="term" value="F:ATP binding"/>
    <property type="evidence" value="ECO:0007669"/>
    <property type="project" value="InterPro"/>
</dbReference>
<keyword evidence="2" id="KW-0418">Kinase</keyword>
<dbReference type="PANTHER" id="PTHR44329:SF214">
    <property type="entry name" value="PROTEIN KINASE DOMAIN-CONTAINING PROTEIN"/>
    <property type="match status" value="1"/>
</dbReference>
<feature type="domain" description="Protein kinase" evidence="1">
    <location>
        <begin position="1"/>
        <end position="271"/>
    </location>
</feature>
<dbReference type="InterPro" id="IPR011009">
    <property type="entry name" value="Kinase-like_dom_sf"/>
</dbReference>
<dbReference type="Gene3D" id="1.10.510.10">
    <property type="entry name" value="Transferase(Phosphotransferase) domain 1"/>
    <property type="match status" value="1"/>
</dbReference>
<dbReference type="InterPro" id="IPR001245">
    <property type="entry name" value="Ser-Thr/Tyr_kinase_cat_dom"/>
</dbReference>
<dbReference type="Pfam" id="PF07714">
    <property type="entry name" value="PK_Tyr_Ser-Thr"/>
    <property type="match status" value="1"/>
</dbReference>
<dbReference type="PROSITE" id="PS50011">
    <property type="entry name" value="PROTEIN_KINASE_DOM"/>
    <property type="match status" value="1"/>
</dbReference>
<evidence type="ECO:0000313" key="3">
    <source>
        <dbReference type="Proteomes" id="UP000030745"/>
    </source>
</evidence>
<dbReference type="KEGG" id="spar:SPRG_12147"/>
<dbReference type="EMBL" id="KK583263">
    <property type="protein sequence ID" value="KDO22720.1"/>
    <property type="molecule type" value="Genomic_DNA"/>
</dbReference>
<dbReference type="Proteomes" id="UP000030745">
    <property type="component" value="Unassembled WGS sequence"/>
</dbReference>
<proteinExistence type="predicted"/>
<organism evidence="2 3">
    <name type="scientific">Saprolegnia parasitica (strain CBS 223.65)</name>
    <dbReference type="NCBI Taxonomy" id="695850"/>
    <lineage>
        <taxon>Eukaryota</taxon>
        <taxon>Sar</taxon>
        <taxon>Stramenopiles</taxon>
        <taxon>Oomycota</taxon>
        <taxon>Saprolegniomycetes</taxon>
        <taxon>Saprolegniales</taxon>
        <taxon>Saprolegniaceae</taxon>
        <taxon>Saprolegnia</taxon>
    </lineage>
</organism>
<accession>A0A067C0V5</accession>
<dbReference type="InterPro" id="IPR051681">
    <property type="entry name" value="Ser/Thr_Kinases-Pseudokinases"/>
</dbReference>
<dbReference type="OrthoDB" id="76576at2759"/>
<dbReference type="GeneID" id="24134137"/>
<keyword evidence="2" id="KW-0808">Transferase</keyword>
<dbReference type="SUPFAM" id="SSF56112">
    <property type="entry name" value="Protein kinase-like (PK-like)"/>
    <property type="match status" value="1"/>
</dbReference>
<dbReference type="STRING" id="695850.A0A067C0V5"/>
<protein>
    <submittedName>
        <fullName evidence="2">Serine/threonine protein kinase</fullName>
    </submittedName>
</protein>
<keyword evidence="3" id="KW-1185">Reference proteome</keyword>
<reference evidence="2 3" key="1">
    <citation type="journal article" date="2013" name="PLoS Genet.">
        <title>Distinctive expansion of potential virulence genes in the genome of the oomycete fish pathogen Saprolegnia parasitica.</title>
        <authorList>
            <person name="Jiang R.H."/>
            <person name="de Bruijn I."/>
            <person name="Haas B.J."/>
            <person name="Belmonte R."/>
            <person name="Lobach L."/>
            <person name="Christie J."/>
            <person name="van den Ackerveken G."/>
            <person name="Bottin A."/>
            <person name="Bulone V."/>
            <person name="Diaz-Moreno S.M."/>
            <person name="Dumas B."/>
            <person name="Fan L."/>
            <person name="Gaulin E."/>
            <person name="Govers F."/>
            <person name="Grenville-Briggs L.J."/>
            <person name="Horner N.R."/>
            <person name="Levin J.Z."/>
            <person name="Mammella M."/>
            <person name="Meijer H.J."/>
            <person name="Morris P."/>
            <person name="Nusbaum C."/>
            <person name="Oome S."/>
            <person name="Phillips A.J."/>
            <person name="van Rooyen D."/>
            <person name="Rzeszutek E."/>
            <person name="Saraiva M."/>
            <person name="Secombes C.J."/>
            <person name="Seidl M.F."/>
            <person name="Snel B."/>
            <person name="Stassen J.H."/>
            <person name="Sykes S."/>
            <person name="Tripathy S."/>
            <person name="van den Berg H."/>
            <person name="Vega-Arreguin J.C."/>
            <person name="Wawra S."/>
            <person name="Young S.K."/>
            <person name="Zeng Q."/>
            <person name="Dieguez-Uribeondo J."/>
            <person name="Russ C."/>
            <person name="Tyler B.M."/>
            <person name="van West P."/>
        </authorList>
    </citation>
    <scope>NUCLEOTIDE SEQUENCE [LARGE SCALE GENOMIC DNA]</scope>
    <source>
        <strain evidence="2 3">CBS 223.65</strain>
    </source>
</reference>
<dbReference type="PIRSF" id="PIRSF000654">
    <property type="entry name" value="Integrin-linked_kinase"/>
    <property type="match status" value="1"/>
</dbReference>
<dbReference type="GO" id="GO:0004674">
    <property type="term" value="F:protein serine/threonine kinase activity"/>
    <property type="evidence" value="ECO:0007669"/>
    <property type="project" value="UniProtKB-KW"/>
</dbReference>
<sequence length="278" mass="31342">MISSNDLDVLQSLWYSTACATAKSVYRGRDVIVKTFSYFGHIDDFGRRVQTYYQLRSPYLVSLLAVADVASACPKLIFEYMDGGGLRDYVSSRKNSMPPVTIALAVAKGLEHLHRHRVAHGRLTLNSISIATDGRIKLPDFGFSYDDAYLATLPPVYEMPERTCDPPRTPRNYRYWMAPEARCLKDTETTAADIFSFGVIMIELLWLRTHDNLDHFGKAMLYIQAGTATTDLLNVPDDWYHALALRCVARDPSTRPTAAEIVQHLEQHSATEDDDTIV</sequence>
<dbReference type="InterPro" id="IPR000719">
    <property type="entry name" value="Prot_kinase_dom"/>
</dbReference>
<gene>
    <name evidence="2" type="ORF">SPRG_12147</name>
</gene>
<name>A0A067C0V5_SAPPC</name>
<keyword evidence="2" id="KW-0723">Serine/threonine-protein kinase</keyword>
<evidence type="ECO:0000259" key="1">
    <source>
        <dbReference type="PROSITE" id="PS50011"/>
    </source>
</evidence>
<dbReference type="VEuPathDB" id="FungiDB:SPRG_12147"/>